<evidence type="ECO:0000313" key="2">
    <source>
        <dbReference type="Proteomes" id="UP001163223"/>
    </source>
</evidence>
<proteinExistence type="predicted"/>
<accession>A0ACD4NJT6</accession>
<sequence>MAGLVGIMLAAALGGAVDLSRQYRGTSALQAAVDAIALSAAKQLEKDIDAAPDEAALAIGRASLPPELKSIPIVIQVDKEQRTVKVAAEGSIKPSFLPLVRIDSMNVAAMATSSIQRKQYTDFYVLVDASESMNIAASDDDRKKLEAFTAKWMRENGKMKDWRGTRIERPCAFACHIVEPEWADKSVYDMNQEALQKQPSEGARLRIDVVRDAVKTMTRQILGENAKPNSMWKTRISTAFFSDDFAWGIQRPTDLGGDVIASLEEKARPVASKHTNFANAFNRFNAGLGDQGTGERSSDPEKIAILITDGVRDTDPWFGSFGLGPLDPKLCKVIKDKGMKLVVLEVKYVANYDKDGFFKSRVSGYYDGISEGLRDCASSGLHFVASDADNAAAKLLEVTKALLPSRRLVQ</sequence>
<name>A0ACD4NJT6_9HYPH</name>
<keyword evidence="2" id="KW-1185">Reference proteome</keyword>
<gene>
    <name evidence="1" type="ORF">OXU80_19905</name>
</gene>
<protein>
    <submittedName>
        <fullName evidence="1">Tad domain-containing protein</fullName>
    </submittedName>
</protein>
<organism evidence="1 2">
    <name type="scientific">Antarcticirhabdus aurantiaca</name>
    <dbReference type="NCBI Taxonomy" id="2606717"/>
    <lineage>
        <taxon>Bacteria</taxon>
        <taxon>Pseudomonadati</taxon>
        <taxon>Pseudomonadota</taxon>
        <taxon>Alphaproteobacteria</taxon>
        <taxon>Hyphomicrobiales</taxon>
        <taxon>Aurantimonadaceae</taxon>
        <taxon>Antarcticirhabdus</taxon>
    </lineage>
</organism>
<dbReference type="EMBL" id="CP113520">
    <property type="protein sequence ID" value="WAJ27100.1"/>
    <property type="molecule type" value="Genomic_DNA"/>
</dbReference>
<reference evidence="1" key="1">
    <citation type="submission" date="2022-11" db="EMBL/GenBank/DDBJ databases">
        <title>beta-Carotene-producing bacterium, Jeongeuplla avenae sp. nov., alleviates the salt stress of Arabidopsis seedlings.</title>
        <authorList>
            <person name="Jiang L."/>
            <person name="Lee J."/>
        </authorList>
    </citation>
    <scope>NUCLEOTIDE SEQUENCE</scope>
    <source>
        <strain evidence="1">DY_R2A_6</strain>
    </source>
</reference>
<dbReference type="Proteomes" id="UP001163223">
    <property type="component" value="Chromosome"/>
</dbReference>
<evidence type="ECO:0000313" key="1">
    <source>
        <dbReference type="EMBL" id="WAJ27100.1"/>
    </source>
</evidence>